<name>A0A1L8SKP9_9ENTE</name>
<feature type="compositionally biased region" description="Acidic residues" evidence="1">
    <location>
        <begin position="95"/>
        <end position="117"/>
    </location>
</feature>
<keyword evidence="2" id="KW-0472">Membrane</keyword>
<dbReference type="STRING" id="319970.RV00_GL001552"/>
<dbReference type="AlphaFoldDB" id="A0A1L8SKP9"/>
<feature type="compositionally biased region" description="Basic and acidic residues" evidence="1">
    <location>
        <begin position="80"/>
        <end position="94"/>
    </location>
</feature>
<keyword evidence="2" id="KW-0812">Transmembrane</keyword>
<dbReference type="EMBL" id="JXKM01000026">
    <property type="protein sequence ID" value="OJG32637.1"/>
    <property type="molecule type" value="Genomic_DNA"/>
</dbReference>
<evidence type="ECO:0008006" key="5">
    <source>
        <dbReference type="Google" id="ProtNLM"/>
    </source>
</evidence>
<protein>
    <recommendedName>
        <fullName evidence="5">TcdA-E operon negative regulator</fullName>
    </recommendedName>
</protein>
<evidence type="ECO:0000313" key="3">
    <source>
        <dbReference type="EMBL" id="OJG32637.1"/>
    </source>
</evidence>
<feature type="region of interest" description="Disordered" evidence="1">
    <location>
        <begin position="75"/>
        <end position="117"/>
    </location>
</feature>
<keyword evidence="4" id="KW-1185">Reference proteome</keyword>
<feature type="transmembrane region" description="Helical" evidence="2">
    <location>
        <begin position="12"/>
        <end position="36"/>
    </location>
</feature>
<sequence length="232" mass="25099">MGVENEIIRGIFMVIATILALVGFVGLIVGLVMIVINVIKKTPKKTSGIILGSSAALLIVGIAISSVINAPSQSATKVSETSRSKKNETSRSTEESSEEEIDYSDDSEILNDTSVDPEEVNIADYNTNITYDNLARTPDDHLGDKVTLSGEIAQVIEGDDYTQYRLAVDQDYDNMVLIQIPSELLTSRVLENDLITIYGESQGTTDYESTLGGNITVPAITVDKFEVTGQTQ</sequence>
<gene>
    <name evidence="3" type="ORF">RV00_GL001552</name>
</gene>
<evidence type="ECO:0000256" key="2">
    <source>
        <dbReference type="SAM" id="Phobius"/>
    </source>
</evidence>
<evidence type="ECO:0000256" key="1">
    <source>
        <dbReference type="SAM" id="MobiDB-lite"/>
    </source>
</evidence>
<dbReference type="Proteomes" id="UP000183700">
    <property type="component" value="Unassembled WGS sequence"/>
</dbReference>
<evidence type="ECO:0000313" key="4">
    <source>
        <dbReference type="Proteomes" id="UP000183700"/>
    </source>
</evidence>
<organism evidence="3 4">
    <name type="scientific">Enterococcus devriesei</name>
    <dbReference type="NCBI Taxonomy" id="319970"/>
    <lineage>
        <taxon>Bacteria</taxon>
        <taxon>Bacillati</taxon>
        <taxon>Bacillota</taxon>
        <taxon>Bacilli</taxon>
        <taxon>Lactobacillales</taxon>
        <taxon>Enterococcaceae</taxon>
        <taxon>Enterococcus</taxon>
    </lineage>
</organism>
<proteinExistence type="predicted"/>
<accession>A0A1L8SKP9</accession>
<comment type="caution">
    <text evidence="3">The sequence shown here is derived from an EMBL/GenBank/DDBJ whole genome shotgun (WGS) entry which is preliminary data.</text>
</comment>
<reference evidence="3 4" key="1">
    <citation type="submission" date="2014-12" db="EMBL/GenBank/DDBJ databases">
        <title>Draft genome sequences of 29 type strains of Enterococci.</title>
        <authorList>
            <person name="Zhong Z."/>
            <person name="Sun Z."/>
            <person name="Liu W."/>
            <person name="Zhang W."/>
            <person name="Zhang H."/>
        </authorList>
    </citation>
    <scope>NUCLEOTIDE SEQUENCE [LARGE SCALE GENOMIC DNA]</scope>
    <source>
        <strain evidence="3 4">DSM 22802</strain>
    </source>
</reference>
<keyword evidence="2" id="KW-1133">Transmembrane helix</keyword>
<feature type="transmembrane region" description="Helical" evidence="2">
    <location>
        <begin position="48"/>
        <end position="68"/>
    </location>
</feature>